<dbReference type="Proteomes" id="UP000018438">
    <property type="component" value="Unassembled WGS sequence"/>
</dbReference>
<dbReference type="HOGENOM" id="CLU_935769_0_0_6"/>
<keyword evidence="4" id="KW-1185">Reference proteome</keyword>
<feature type="transmembrane region" description="Helical" evidence="2">
    <location>
        <begin position="217"/>
        <end position="239"/>
    </location>
</feature>
<evidence type="ECO:0000313" key="3">
    <source>
        <dbReference type="EMBL" id="ENV13734.1"/>
    </source>
</evidence>
<keyword evidence="1" id="KW-0813">Transport</keyword>
<proteinExistence type="predicted"/>
<comment type="caution">
    <text evidence="3">The sequence shown here is derived from an EMBL/GenBank/DDBJ whole genome shotgun (WGS) entry which is preliminary data.</text>
</comment>
<sequence length="305" mass="33753">MKPVYYPDFIFFMALLLPLISFLIGFWGIHYLKPVRPFMAALLARLLIPLIVIYNMVFYKSGSLWLIGFSIFSSLFLFGLFYFFSKDKLRALCFSYLNGVWLGFPFALALFGPDALNTIVALYIGGSLFGNVSAVVAVSAEKQTPQFIIKNMLKSPPVIALTVAAVLSFWDFSAYESHPVIQWGYAANKFLVTFAGMCILGMWLSKVRIQLSDLKRSLILISGRFILALGLAAGAYFLLPIPHQILTYAVLMMYFLLPPAANIVALETHYQGTGYSAKYIASGTIASAILIGVYGMVVHAVVPTL</sequence>
<feature type="transmembrane region" description="Helical" evidence="2">
    <location>
        <begin position="38"/>
        <end position="58"/>
    </location>
</feature>
<evidence type="ECO:0008006" key="5">
    <source>
        <dbReference type="Google" id="ProtNLM"/>
    </source>
</evidence>
<dbReference type="EMBL" id="APPI01000012">
    <property type="protein sequence ID" value="ENV13734.1"/>
    <property type="molecule type" value="Genomic_DNA"/>
</dbReference>
<feature type="transmembrane region" description="Helical" evidence="2">
    <location>
        <begin position="64"/>
        <end position="84"/>
    </location>
</feature>
<dbReference type="AlphaFoldDB" id="N8XXD5"/>
<dbReference type="PATRIC" id="fig|1217675.3.peg.806"/>
<name>N8XXD5_9GAMM</name>
<evidence type="ECO:0000256" key="1">
    <source>
        <dbReference type="ARBA" id="ARBA00022448"/>
    </source>
</evidence>
<organism evidence="3 4">
    <name type="scientific">Acinetobacter schindleri NIPH 900</name>
    <dbReference type="NCBI Taxonomy" id="1217675"/>
    <lineage>
        <taxon>Bacteria</taxon>
        <taxon>Pseudomonadati</taxon>
        <taxon>Pseudomonadota</taxon>
        <taxon>Gammaproteobacteria</taxon>
        <taxon>Moraxellales</taxon>
        <taxon>Moraxellaceae</taxon>
        <taxon>Acinetobacter</taxon>
    </lineage>
</organism>
<gene>
    <name evidence="3" type="ORF">F965_00832</name>
</gene>
<protein>
    <recommendedName>
        <fullName evidence="5">Permease</fullName>
    </recommendedName>
</protein>
<keyword evidence="2" id="KW-0472">Membrane</keyword>
<feature type="transmembrane region" description="Helical" evidence="2">
    <location>
        <begin position="91"/>
        <end position="112"/>
    </location>
</feature>
<feature type="transmembrane region" description="Helical" evidence="2">
    <location>
        <begin position="245"/>
        <end position="267"/>
    </location>
</feature>
<feature type="transmembrane region" description="Helical" evidence="2">
    <location>
        <begin position="279"/>
        <end position="302"/>
    </location>
</feature>
<feature type="transmembrane region" description="Helical" evidence="2">
    <location>
        <begin position="6"/>
        <end position="26"/>
    </location>
</feature>
<evidence type="ECO:0000256" key="2">
    <source>
        <dbReference type="SAM" id="Phobius"/>
    </source>
</evidence>
<dbReference type="PANTHER" id="PTHR36838:SF3">
    <property type="entry name" value="TRANSPORTER AUXIN EFFLUX CARRIER EC FAMILY"/>
    <property type="match status" value="1"/>
</dbReference>
<keyword evidence="2" id="KW-0812">Transmembrane</keyword>
<evidence type="ECO:0000313" key="4">
    <source>
        <dbReference type="Proteomes" id="UP000018438"/>
    </source>
</evidence>
<dbReference type="PANTHER" id="PTHR36838">
    <property type="entry name" value="AUXIN EFFLUX CARRIER FAMILY PROTEIN"/>
    <property type="match status" value="1"/>
</dbReference>
<feature type="transmembrane region" description="Helical" evidence="2">
    <location>
        <begin position="182"/>
        <end position="205"/>
    </location>
</feature>
<feature type="transmembrane region" description="Helical" evidence="2">
    <location>
        <begin position="118"/>
        <end position="140"/>
    </location>
</feature>
<accession>N8XXD5</accession>
<feature type="transmembrane region" description="Helical" evidence="2">
    <location>
        <begin position="152"/>
        <end position="170"/>
    </location>
</feature>
<reference evidence="3 4" key="1">
    <citation type="submission" date="2013-02" db="EMBL/GenBank/DDBJ databases">
        <title>The Genome Sequence of Acinetobacter schindleri NIPH 900.</title>
        <authorList>
            <consortium name="The Broad Institute Genome Sequencing Platform"/>
            <consortium name="The Broad Institute Genome Sequencing Center for Infectious Disease"/>
            <person name="Cerqueira G."/>
            <person name="Feldgarden M."/>
            <person name="Courvalin P."/>
            <person name="Perichon B."/>
            <person name="Grillot-Courvalin C."/>
            <person name="Clermont D."/>
            <person name="Rocha E."/>
            <person name="Yoon E.-J."/>
            <person name="Nemec A."/>
            <person name="Walker B."/>
            <person name="Young S.K."/>
            <person name="Zeng Q."/>
            <person name="Gargeya S."/>
            <person name="Fitzgerald M."/>
            <person name="Haas B."/>
            <person name="Abouelleil A."/>
            <person name="Alvarado L."/>
            <person name="Arachchi H.M."/>
            <person name="Berlin A.M."/>
            <person name="Chapman S.B."/>
            <person name="Dewar J."/>
            <person name="Goldberg J."/>
            <person name="Griggs A."/>
            <person name="Gujja S."/>
            <person name="Hansen M."/>
            <person name="Howarth C."/>
            <person name="Imamovic A."/>
            <person name="Larimer J."/>
            <person name="McCowan C."/>
            <person name="Murphy C."/>
            <person name="Neiman D."/>
            <person name="Pearson M."/>
            <person name="Priest M."/>
            <person name="Roberts A."/>
            <person name="Saif S."/>
            <person name="Shea T."/>
            <person name="Sisk P."/>
            <person name="Sykes S."/>
            <person name="Wortman J."/>
            <person name="Nusbaum C."/>
            <person name="Birren B."/>
        </authorList>
    </citation>
    <scope>NUCLEOTIDE SEQUENCE [LARGE SCALE GENOMIC DNA]</scope>
    <source>
        <strain evidence="3 4">NIPH 900</strain>
    </source>
</reference>
<keyword evidence="2" id="KW-1133">Transmembrane helix</keyword>